<feature type="domain" description="N-acetyltransferase" evidence="1">
    <location>
        <begin position="1"/>
        <end position="144"/>
    </location>
</feature>
<protein>
    <submittedName>
        <fullName evidence="2">GNAT family N-acetyltransferase</fullName>
    </submittedName>
</protein>
<reference evidence="2 3" key="1">
    <citation type="journal article" date="2014" name="Appl. Environ. Microbiol.">
        <title>Genomic features of a bumble bee symbiont reflect its host environment.</title>
        <authorList>
            <person name="Martinson V.G."/>
            <person name="Magoc T."/>
            <person name="Koch H."/>
            <person name="Salzberg S.L."/>
            <person name="Moran N.A."/>
        </authorList>
    </citation>
    <scope>NUCLEOTIDE SEQUENCE [LARGE SCALE GENOMIC DNA]</scope>
    <source>
        <strain evidence="2 3">Bimp</strain>
    </source>
</reference>
<dbReference type="PANTHER" id="PTHR13355:SF11">
    <property type="entry name" value="GLUCOSAMINE 6-PHOSPHATE N-ACETYLTRANSFERASE"/>
    <property type="match status" value="1"/>
</dbReference>
<dbReference type="PANTHER" id="PTHR13355">
    <property type="entry name" value="GLUCOSAMINE 6-PHOSPHATE N-ACETYLTRANSFERASE"/>
    <property type="match status" value="1"/>
</dbReference>
<dbReference type="RefSeq" id="WP_024495323.1">
    <property type="nucleotide sequence ID" value="NZ_AWGA01000011.1"/>
</dbReference>
<dbReference type="Proteomes" id="UP000506160">
    <property type="component" value="Unassembled WGS sequence"/>
</dbReference>
<dbReference type="SUPFAM" id="SSF55729">
    <property type="entry name" value="Acyl-CoA N-acyltransferases (Nat)"/>
    <property type="match status" value="1"/>
</dbReference>
<name>A0AB94IET8_9GAMM</name>
<accession>A0AB94IET8</accession>
<dbReference type="InterPro" id="IPR039143">
    <property type="entry name" value="GNPNAT1-like"/>
</dbReference>
<evidence type="ECO:0000259" key="1">
    <source>
        <dbReference type="PROSITE" id="PS51186"/>
    </source>
</evidence>
<proteinExistence type="predicted"/>
<dbReference type="AlphaFoldDB" id="A0AB94IET8"/>
<dbReference type="InterPro" id="IPR000182">
    <property type="entry name" value="GNAT_dom"/>
</dbReference>
<dbReference type="InterPro" id="IPR016181">
    <property type="entry name" value="Acyl_CoA_acyltransferase"/>
</dbReference>
<dbReference type="EMBL" id="AWGA01000011">
    <property type="protein sequence ID" value="TEA28026.1"/>
    <property type="molecule type" value="Genomic_DNA"/>
</dbReference>
<evidence type="ECO:0000313" key="2">
    <source>
        <dbReference type="EMBL" id="TEA28026.1"/>
    </source>
</evidence>
<dbReference type="Gene3D" id="3.40.630.30">
    <property type="match status" value="1"/>
</dbReference>
<keyword evidence="3" id="KW-1185">Reference proteome</keyword>
<evidence type="ECO:0000313" key="3">
    <source>
        <dbReference type="Proteomes" id="UP000506160"/>
    </source>
</evidence>
<dbReference type="PROSITE" id="PS51186">
    <property type="entry name" value="GNAT"/>
    <property type="match status" value="1"/>
</dbReference>
<dbReference type="CDD" id="cd04301">
    <property type="entry name" value="NAT_SF"/>
    <property type="match status" value="1"/>
</dbReference>
<organism evidence="2 3">
    <name type="scientific">Candidatus Schmidhempelia bombi str. Bimp</name>
    <dbReference type="NCBI Taxonomy" id="1387197"/>
    <lineage>
        <taxon>Bacteria</taxon>
        <taxon>Pseudomonadati</taxon>
        <taxon>Pseudomonadota</taxon>
        <taxon>Gammaproteobacteria</taxon>
        <taxon>Orbales</taxon>
        <taxon>Orbaceae</taxon>
        <taxon>Candidatus Schmidhempelia</taxon>
    </lineage>
</organism>
<dbReference type="Pfam" id="PF13673">
    <property type="entry name" value="Acetyltransf_10"/>
    <property type="match status" value="1"/>
</dbReference>
<comment type="caution">
    <text evidence="2">The sequence shown here is derived from an EMBL/GenBank/DDBJ whole genome shotgun (WGS) entry which is preliminary data.</text>
</comment>
<sequence length="145" mass="16432">MEIKSAIGQQSPLIDDALNLRQHVFINEQGFDPLIEVDEYDDVALHIVAYIDNQPVGVARLIFQENNKAKIGRVAVLKAYRALGVGKQLMEYLINYAQNHHLSELCLSSQLHAKHFYAKLGFQAQGDVYLEEEAEHIWMVLPISS</sequence>
<dbReference type="GO" id="GO:0004343">
    <property type="term" value="F:glucosamine 6-phosphate N-acetyltransferase activity"/>
    <property type="evidence" value="ECO:0007669"/>
    <property type="project" value="TreeGrafter"/>
</dbReference>
<gene>
    <name evidence="2" type="ORF">O970_00965</name>
</gene>